<comment type="function">
    <text evidence="5">RNA-binding component of the eukaryotic translation initiation factor 3 (eIF-3) complex, which is involved in protein synthesis of a specialized repertoire of mRNAs and, together with other initiation factors, stimulates binding of mRNA and methionyl-tRNAi to the 40S ribosome. The eIF-3 complex specifically targets and initiates translation of a subset of mRNAs involved in cell proliferation. This subunit can bind 18S rRNA.</text>
</comment>
<dbReference type="PROSITE" id="PS50102">
    <property type="entry name" value="RRM"/>
    <property type="match status" value="1"/>
</dbReference>
<organism evidence="9 10">
    <name type="scientific">Naematelia encephala</name>
    <dbReference type="NCBI Taxonomy" id="71784"/>
    <lineage>
        <taxon>Eukaryota</taxon>
        <taxon>Fungi</taxon>
        <taxon>Dikarya</taxon>
        <taxon>Basidiomycota</taxon>
        <taxon>Agaricomycotina</taxon>
        <taxon>Tremellomycetes</taxon>
        <taxon>Tremellales</taxon>
        <taxon>Naemateliaceae</taxon>
        <taxon>Naematelia</taxon>
    </lineage>
</organism>
<dbReference type="SUPFAM" id="SSF54928">
    <property type="entry name" value="RNA-binding domain, RBD"/>
    <property type="match status" value="1"/>
</dbReference>
<dbReference type="Pfam" id="PF12353">
    <property type="entry name" value="eIF3g"/>
    <property type="match status" value="1"/>
</dbReference>
<dbReference type="Pfam" id="PF00076">
    <property type="entry name" value="RRM_1"/>
    <property type="match status" value="1"/>
</dbReference>
<evidence type="ECO:0000256" key="4">
    <source>
        <dbReference type="ARBA" id="ARBA00022917"/>
    </source>
</evidence>
<dbReference type="OrthoDB" id="639027at2759"/>
<evidence type="ECO:0000256" key="7">
    <source>
        <dbReference type="SAM" id="MobiDB-lite"/>
    </source>
</evidence>
<evidence type="ECO:0000256" key="3">
    <source>
        <dbReference type="ARBA" id="ARBA00022884"/>
    </source>
</evidence>
<dbReference type="SMART" id="SM00360">
    <property type="entry name" value="RRM"/>
    <property type="match status" value="1"/>
</dbReference>
<dbReference type="GO" id="GO:0033290">
    <property type="term" value="C:eukaryotic 48S preinitiation complex"/>
    <property type="evidence" value="ECO:0007669"/>
    <property type="project" value="UniProtKB-UniRule"/>
</dbReference>
<keyword evidence="10" id="KW-1185">Reference proteome</keyword>
<dbReference type="InterPro" id="IPR012677">
    <property type="entry name" value="Nucleotide-bd_a/b_plait_sf"/>
</dbReference>
<sequence>MSAIKTIKEDWAADEELGDDLPPTTETTVDGITTIVSWKLNNLDQKVKVTRRVRRRLQTQLVSHTVAERKHLPKFGLDKGKPSGPDRTTTIIGENLHFKISATTNKAVEVEQKEDIAARATGGKTVVCRKCKGNHFTAKCPFKDQLAAIDNVDGDGMDEEPGLDKAGGLQAKGMGGVGGKYVPPGQRGGGAGESMYRPRDEYPTLRITSLSYDAEDEDLEALFAPFGHVMRANVVRDRETRESRGLGFVSFERKQDAEKAMAKMNGFGYDSLILSVSWSMPREPRP</sequence>
<dbReference type="Proteomes" id="UP000193986">
    <property type="component" value="Unassembled WGS sequence"/>
</dbReference>
<dbReference type="Gene3D" id="3.30.70.330">
    <property type="match status" value="1"/>
</dbReference>
<dbReference type="PANTHER" id="PTHR10352">
    <property type="entry name" value="EUKARYOTIC TRANSLATION INITIATION FACTOR 3 SUBUNIT G"/>
    <property type="match status" value="1"/>
</dbReference>
<keyword evidence="2 5" id="KW-0396">Initiation factor</keyword>
<comment type="caution">
    <text evidence="9">The sequence shown here is derived from an EMBL/GenBank/DDBJ whole genome shotgun (WGS) entry which is preliminary data.</text>
</comment>
<dbReference type="EMBL" id="MCFC01000077">
    <property type="protein sequence ID" value="ORY23625.1"/>
    <property type="molecule type" value="Genomic_DNA"/>
</dbReference>
<dbReference type="InParanoid" id="A0A1Y2ANU4"/>
<dbReference type="CDD" id="cd12408">
    <property type="entry name" value="RRM_eIF3G_like"/>
    <property type="match status" value="1"/>
</dbReference>
<reference evidence="9 10" key="1">
    <citation type="submission" date="2016-07" db="EMBL/GenBank/DDBJ databases">
        <title>Pervasive Adenine N6-methylation of Active Genes in Fungi.</title>
        <authorList>
            <consortium name="DOE Joint Genome Institute"/>
            <person name="Mondo S.J."/>
            <person name="Dannebaum R.O."/>
            <person name="Kuo R.C."/>
            <person name="Labutti K."/>
            <person name="Haridas S."/>
            <person name="Kuo A."/>
            <person name="Salamov A."/>
            <person name="Ahrendt S.R."/>
            <person name="Lipzen A."/>
            <person name="Sullivan W."/>
            <person name="Andreopoulos W.B."/>
            <person name="Clum A."/>
            <person name="Lindquist E."/>
            <person name="Daum C."/>
            <person name="Ramamoorthy G.K."/>
            <person name="Gryganskyi A."/>
            <person name="Culley D."/>
            <person name="Magnuson J.K."/>
            <person name="James T.Y."/>
            <person name="O'Malley M.A."/>
            <person name="Stajich J.E."/>
            <person name="Spatafora J.W."/>
            <person name="Visel A."/>
            <person name="Grigoriev I.V."/>
        </authorList>
    </citation>
    <scope>NUCLEOTIDE SEQUENCE [LARGE SCALE GENOMIC DNA]</scope>
    <source>
        <strain evidence="9 10">68-887.2</strain>
    </source>
</reference>
<dbReference type="GO" id="GO:0003743">
    <property type="term" value="F:translation initiation factor activity"/>
    <property type="evidence" value="ECO:0007669"/>
    <property type="project" value="UniProtKB-UniRule"/>
</dbReference>
<evidence type="ECO:0000256" key="5">
    <source>
        <dbReference type="HAMAP-Rule" id="MF_03006"/>
    </source>
</evidence>
<dbReference type="InterPro" id="IPR034240">
    <property type="entry name" value="eIF3G_RRM"/>
</dbReference>
<comment type="subunit">
    <text evidence="5">Component of the eukaryotic translation initiation factor 3 (eIF-3) complex.</text>
</comment>
<comment type="similarity">
    <text evidence="5">Belongs to the eIF-3 subunit G family.</text>
</comment>
<comment type="subcellular location">
    <subcellularLocation>
        <location evidence="5">Cytoplasm</location>
    </subcellularLocation>
</comment>
<dbReference type="GO" id="GO:0005852">
    <property type="term" value="C:eukaryotic translation initiation factor 3 complex"/>
    <property type="evidence" value="ECO:0007669"/>
    <property type="project" value="UniProtKB-UniRule"/>
</dbReference>
<evidence type="ECO:0000313" key="9">
    <source>
        <dbReference type="EMBL" id="ORY23625.1"/>
    </source>
</evidence>
<evidence type="ECO:0000256" key="2">
    <source>
        <dbReference type="ARBA" id="ARBA00022540"/>
    </source>
</evidence>
<feature type="region of interest" description="Disordered" evidence="7">
    <location>
        <begin position="176"/>
        <end position="197"/>
    </location>
</feature>
<dbReference type="InterPro" id="IPR000504">
    <property type="entry name" value="RRM_dom"/>
</dbReference>
<evidence type="ECO:0000259" key="8">
    <source>
        <dbReference type="PROSITE" id="PS50102"/>
    </source>
</evidence>
<dbReference type="InterPro" id="IPR035979">
    <property type="entry name" value="RBD_domain_sf"/>
</dbReference>
<name>A0A1Y2ANU4_9TREE</name>
<keyword evidence="1 5" id="KW-0963">Cytoplasm</keyword>
<keyword evidence="3 6" id="KW-0694">RNA-binding</keyword>
<evidence type="ECO:0000313" key="10">
    <source>
        <dbReference type="Proteomes" id="UP000193986"/>
    </source>
</evidence>
<proteinExistence type="inferred from homology"/>
<dbReference type="GO" id="GO:0016282">
    <property type="term" value="C:eukaryotic 43S preinitiation complex"/>
    <property type="evidence" value="ECO:0007669"/>
    <property type="project" value="UniProtKB-UniRule"/>
</dbReference>
<dbReference type="AlphaFoldDB" id="A0A1Y2ANU4"/>
<dbReference type="InterPro" id="IPR017334">
    <property type="entry name" value="eIF3_g"/>
</dbReference>
<dbReference type="CDD" id="cd12933">
    <property type="entry name" value="eIF3G"/>
    <property type="match status" value="1"/>
</dbReference>
<dbReference type="STRING" id="71784.A0A1Y2ANU4"/>
<accession>A0A1Y2ANU4</accession>
<keyword evidence="4 5" id="KW-0648">Protein biosynthesis</keyword>
<evidence type="ECO:0000256" key="1">
    <source>
        <dbReference type="ARBA" id="ARBA00022490"/>
    </source>
</evidence>
<dbReference type="GO" id="GO:0001732">
    <property type="term" value="P:formation of cytoplasmic translation initiation complex"/>
    <property type="evidence" value="ECO:0007669"/>
    <property type="project" value="UniProtKB-UniRule"/>
</dbReference>
<protein>
    <recommendedName>
        <fullName evidence="5">Eukaryotic translation initiation factor 3 subunit G</fullName>
        <shortName evidence="5">eIF3g</shortName>
    </recommendedName>
    <alternativeName>
        <fullName evidence="5">Eukaryotic translation initiation factor 3 RNA-binding subunit</fullName>
        <shortName evidence="5">eIF-3 RNA-binding subunit</shortName>
    </alternativeName>
    <alternativeName>
        <fullName evidence="5">Translation initiation factor eIF3 p33 subunit homolog</fullName>
        <shortName evidence="5">eIF3 p33 homolog</shortName>
    </alternativeName>
</protein>
<feature type="domain" description="RRM" evidence="8">
    <location>
        <begin position="203"/>
        <end position="281"/>
    </location>
</feature>
<dbReference type="HAMAP" id="MF_03006">
    <property type="entry name" value="eIF3g"/>
    <property type="match status" value="1"/>
</dbReference>
<dbReference type="FunCoup" id="A0A1Y2ANU4">
    <property type="interactions" value="531"/>
</dbReference>
<gene>
    <name evidence="5" type="primary">TIF35</name>
    <name evidence="9" type="ORF">BCR39DRAFT_346731</name>
</gene>
<dbReference type="PIRSF" id="PIRSF037949">
    <property type="entry name" value="Transl_init_eIF-3_RNA-bind"/>
    <property type="match status" value="1"/>
</dbReference>
<evidence type="ECO:0000256" key="6">
    <source>
        <dbReference type="PROSITE-ProRule" id="PRU00176"/>
    </source>
</evidence>
<dbReference type="GO" id="GO:0003723">
    <property type="term" value="F:RNA binding"/>
    <property type="evidence" value="ECO:0007669"/>
    <property type="project" value="UniProtKB-UniRule"/>
</dbReference>
<dbReference type="InterPro" id="IPR024675">
    <property type="entry name" value="eIF3g_N"/>
</dbReference>